<dbReference type="InterPro" id="IPR015648">
    <property type="entry name" value="Transcrpt_fac_DP"/>
</dbReference>
<feature type="compositionally biased region" description="Low complexity" evidence="9">
    <location>
        <begin position="276"/>
        <end position="303"/>
    </location>
</feature>
<dbReference type="InterPro" id="IPR014889">
    <property type="entry name" value="Transc_factor_DP_C"/>
</dbReference>
<feature type="coiled-coil region" evidence="8">
    <location>
        <begin position="102"/>
        <end position="139"/>
    </location>
</feature>
<organism evidence="12 13">
    <name type="scientific">Volvox africanus</name>
    <dbReference type="NCBI Taxonomy" id="51714"/>
    <lineage>
        <taxon>Eukaryota</taxon>
        <taxon>Viridiplantae</taxon>
        <taxon>Chlorophyta</taxon>
        <taxon>core chlorophytes</taxon>
        <taxon>Chlorophyceae</taxon>
        <taxon>CS clade</taxon>
        <taxon>Chlamydomonadales</taxon>
        <taxon>Volvocaceae</taxon>
        <taxon>Volvox</taxon>
    </lineage>
</organism>
<keyword evidence="3 7" id="KW-0805">Transcription regulation</keyword>
<protein>
    <recommendedName>
        <fullName evidence="14">E2F/DP family winged-helix DNA-binding domain-containing protein</fullName>
    </recommendedName>
</protein>
<dbReference type="SUPFAM" id="SSF46785">
    <property type="entry name" value="Winged helix' DNA-binding domain"/>
    <property type="match status" value="1"/>
</dbReference>
<evidence type="ECO:0008006" key="14">
    <source>
        <dbReference type="Google" id="ProtNLM"/>
    </source>
</evidence>
<dbReference type="InterPro" id="IPR036390">
    <property type="entry name" value="WH_DNA-bd_sf"/>
</dbReference>
<evidence type="ECO:0000256" key="9">
    <source>
        <dbReference type="SAM" id="MobiDB-lite"/>
    </source>
</evidence>
<dbReference type="SMART" id="SM01372">
    <property type="entry name" value="E2F_TDP"/>
    <property type="match status" value="1"/>
</dbReference>
<dbReference type="Pfam" id="PF08781">
    <property type="entry name" value="DP"/>
    <property type="match status" value="1"/>
</dbReference>
<dbReference type="Pfam" id="PF02319">
    <property type="entry name" value="WHD_E2F_TDP"/>
    <property type="match status" value="1"/>
</dbReference>
<feature type="domain" description="E2F/DP family winged-helix DNA-binding" evidence="11">
    <location>
        <begin position="22"/>
        <end position="99"/>
    </location>
</feature>
<comment type="subcellular location">
    <subcellularLocation>
        <location evidence="1 7">Nucleus</location>
    </subcellularLocation>
</comment>
<evidence type="ECO:0000256" key="6">
    <source>
        <dbReference type="ARBA" id="ARBA00023242"/>
    </source>
</evidence>
<dbReference type="Gene3D" id="1.10.10.10">
    <property type="entry name" value="Winged helix-like DNA-binding domain superfamily/Winged helix DNA-binding domain"/>
    <property type="match status" value="1"/>
</dbReference>
<dbReference type="SMART" id="SM01138">
    <property type="entry name" value="DP"/>
    <property type="match status" value="1"/>
</dbReference>
<evidence type="ECO:0000256" key="8">
    <source>
        <dbReference type="SAM" id="Coils"/>
    </source>
</evidence>
<dbReference type="Proteomes" id="UP001165090">
    <property type="component" value="Unassembled WGS sequence"/>
</dbReference>
<dbReference type="InterPro" id="IPR038168">
    <property type="entry name" value="TF_DP_C_sf"/>
</dbReference>
<sequence>MDSDTVRPGRRGRARCSRESSRSAGGLRLFSLKVVEKIRSRVRTTYNAVANELVSDQNMSGGNARDGKSIRRRCYDAINVLLACGLIKKDDKKQIVWRGHGSVEVDRLRAEIEKKAQEVEQKKKLLQDMERKHKTLQALLALGANREAEAQDSGCGSGGSSSACSRSSNGGQRYTIPFMLVQAPARAQVHLQSSEDRTEIQFELTEAPPELHDDCSVVMRLHQHEAERQANQRRGVKPCQATDSGQPTPPPQAAPAAAATATAAVVGPLPCDFSMPETLGQLPTPQQQPGSSQQLPQSQLQELIESPSQMVQTPELQPSPPQQLLLPQQQPEQASVALPSHLLAPGSLPDQAMRERDTSLPEKHQEQVDFLANLKPVVTSKGKGWQRVQGPPIVHAQAGAAPVVHPCATVGTSWQPPAPGVAQAPQAASLPPHAHHHLQSQVEFSQVGAFSHFLCARCLEQQLQTQQPCTPYVASDCYHHHHHHQNINNGNQVQPPPGLEALAHDPHHLQQHLHQPPAPALQQHLQHHPRQLHPTEPLMPLQEQPQLGLGDILAPSQPPSLYTFEQMGDEHLPATLMPFIPDDSDPLGLGSGSASIATDQLGYMGWPYPMSPDPFSPSAFLVTPSFMQGQCRSEQNRSVGAVQVGLQQ</sequence>
<dbReference type="InterPro" id="IPR036388">
    <property type="entry name" value="WH-like_DNA-bd_sf"/>
</dbReference>
<keyword evidence="6 7" id="KW-0539">Nucleus</keyword>
<feature type="region of interest" description="Disordered" evidence="9">
    <location>
        <begin position="275"/>
        <end position="334"/>
    </location>
</feature>
<proteinExistence type="inferred from homology"/>
<dbReference type="InterPro" id="IPR037241">
    <property type="entry name" value="E2F-DP_heterodim"/>
</dbReference>
<evidence type="ECO:0000313" key="12">
    <source>
        <dbReference type="EMBL" id="GLI62101.1"/>
    </source>
</evidence>
<dbReference type="Gene3D" id="1.20.140.80">
    <property type="entry name" value="Transcription factor DP"/>
    <property type="match status" value="1"/>
</dbReference>
<feature type="compositionally biased region" description="Low complexity" evidence="9">
    <location>
        <begin position="512"/>
        <end position="524"/>
    </location>
</feature>
<evidence type="ECO:0000256" key="4">
    <source>
        <dbReference type="ARBA" id="ARBA00023125"/>
    </source>
</evidence>
<dbReference type="EMBL" id="BSDZ01000011">
    <property type="protein sequence ID" value="GLI62101.1"/>
    <property type="molecule type" value="Genomic_DNA"/>
</dbReference>
<keyword evidence="5 7" id="KW-0804">Transcription</keyword>
<keyword evidence="13" id="KW-1185">Reference proteome</keyword>
<comment type="similarity">
    <text evidence="2 7">Belongs to the E2F/DP family.</text>
</comment>
<comment type="caution">
    <text evidence="12">The sequence shown here is derived from an EMBL/GenBank/DDBJ whole genome shotgun (WGS) entry which is preliminary data.</text>
</comment>
<feature type="region of interest" description="Disordered" evidence="9">
    <location>
        <begin position="1"/>
        <end position="20"/>
    </location>
</feature>
<evidence type="ECO:0000259" key="11">
    <source>
        <dbReference type="SMART" id="SM01372"/>
    </source>
</evidence>
<feature type="domain" description="Transcription factor DP C-terminal" evidence="10">
    <location>
        <begin position="103"/>
        <end position="265"/>
    </location>
</feature>
<evidence type="ECO:0000256" key="3">
    <source>
        <dbReference type="ARBA" id="ARBA00023015"/>
    </source>
</evidence>
<dbReference type="InterPro" id="IPR003316">
    <property type="entry name" value="E2F_WHTH_DNA-bd_dom"/>
</dbReference>
<reference evidence="12 13" key="1">
    <citation type="journal article" date="2023" name="IScience">
        <title>Expanded male sex-determining region conserved during the evolution of homothallism in the green alga Volvox.</title>
        <authorList>
            <person name="Yamamoto K."/>
            <person name="Matsuzaki R."/>
            <person name="Mahakham W."/>
            <person name="Heman W."/>
            <person name="Sekimoto H."/>
            <person name="Kawachi M."/>
            <person name="Minakuchi Y."/>
            <person name="Toyoda A."/>
            <person name="Nozaki H."/>
        </authorList>
    </citation>
    <scope>NUCLEOTIDE SEQUENCE [LARGE SCALE GENOMIC DNA]</scope>
    <source>
        <strain evidence="12 13">NIES-4468</strain>
    </source>
</reference>
<dbReference type="PANTHER" id="PTHR12548:SF9">
    <property type="entry name" value="TRANSCRIPTION FACTOR DP"/>
    <property type="match status" value="1"/>
</dbReference>
<keyword evidence="4 7" id="KW-0238">DNA-binding</keyword>
<evidence type="ECO:0000313" key="13">
    <source>
        <dbReference type="Proteomes" id="UP001165090"/>
    </source>
</evidence>
<keyword evidence="8" id="KW-0175">Coiled coil</keyword>
<evidence type="ECO:0000256" key="1">
    <source>
        <dbReference type="ARBA" id="ARBA00004123"/>
    </source>
</evidence>
<feature type="region of interest" description="Disordered" evidence="9">
    <location>
        <begin position="225"/>
        <end position="259"/>
    </location>
</feature>
<evidence type="ECO:0000256" key="2">
    <source>
        <dbReference type="ARBA" id="ARBA00010940"/>
    </source>
</evidence>
<evidence type="ECO:0000259" key="10">
    <source>
        <dbReference type="SMART" id="SM01138"/>
    </source>
</evidence>
<gene>
    <name evidence="12" type="ORF">VaNZ11_004683</name>
</gene>
<dbReference type="PANTHER" id="PTHR12548">
    <property type="entry name" value="TRANSCRIPTION FACTOR DP"/>
    <property type="match status" value="1"/>
</dbReference>
<dbReference type="SUPFAM" id="SSF144074">
    <property type="entry name" value="E2F-DP heterodimerization region"/>
    <property type="match status" value="1"/>
</dbReference>
<name>A0ABQ5RWV3_9CHLO</name>
<evidence type="ECO:0000256" key="5">
    <source>
        <dbReference type="ARBA" id="ARBA00023163"/>
    </source>
</evidence>
<accession>A0ABQ5RWV3</accession>
<feature type="compositionally biased region" description="Low complexity" evidence="9">
    <location>
        <begin position="322"/>
        <end position="333"/>
    </location>
</feature>
<evidence type="ECO:0000256" key="7">
    <source>
        <dbReference type="RuleBase" id="RU003796"/>
    </source>
</evidence>
<feature type="region of interest" description="Disordered" evidence="9">
    <location>
        <begin position="497"/>
        <end position="532"/>
    </location>
</feature>